<accession>A0AAW1VZZ6</accession>
<feature type="compositionally biased region" description="Pro residues" evidence="1">
    <location>
        <begin position="24"/>
        <end position="34"/>
    </location>
</feature>
<evidence type="ECO:0000313" key="3">
    <source>
        <dbReference type="Proteomes" id="UP001457282"/>
    </source>
</evidence>
<feature type="compositionally biased region" description="Low complexity" evidence="1">
    <location>
        <begin position="35"/>
        <end position="56"/>
    </location>
</feature>
<comment type="caution">
    <text evidence="2">The sequence shown here is derived from an EMBL/GenBank/DDBJ whole genome shotgun (WGS) entry which is preliminary data.</text>
</comment>
<dbReference type="AlphaFoldDB" id="A0AAW1VZZ6"/>
<name>A0AAW1VZZ6_RUBAR</name>
<sequence length="106" mass="11187">MPRLQAITAISRIHQAAAKSMTPDPSPRSIPPITSPCSNSYQAASAKPPSASQNQSISPTCPVDPSSSSAIIVEAPKTHNHNNNQAPIDSNQNHRPPLSPLSPHLQ</sequence>
<organism evidence="2 3">
    <name type="scientific">Rubus argutus</name>
    <name type="common">Southern blackberry</name>
    <dbReference type="NCBI Taxonomy" id="59490"/>
    <lineage>
        <taxon>Eukaryota</taxon>
        <taxon>Viridiplantae</taxon>
        <taxon>Streptophyta</taxon>
        <taxon>Embryophyta</taxon>
        <taxon>Tracheophyta</taxon>
        <taxon>Spermatophyta</taxon>
        <taxon>Magnoliopsida</taxon>
        <taxon>eudicotyledons</taxon>
        <taxon>Gunneridae</taxon>
        <taxon>Pentapetalae</taxon>
        <taxon>rosids</taxon>
        <taxon>fabids</taxon>
        <taxon>Rosales</taxon>
        <taxon>Rosaceae</taxon>
        <taxon>Rosoideae</taxon>
        <taxon>Rosoideae incertae sedis</taxon>
        <taxon>Rubus</taxon>
    </lineage>
</organism>
<feature type="region of interest" description="Disordered" evidence="1">
    <location>
        <begin position="15"/>
        <end position="106"/>
    </location>
</feature>
<keyword evidence="3" id="KW-1185">Reference proteome</keyword>
<feature type="compositionally biased region" description="Polar residues" evidence="1">
    <location>
        <begin position="81"/>
        <end position="94"/>
    </location>
</feature>
<proteinExistence type="predicted"/>
<evidence type="ECO:0000313" key="2">
    <source>
        <dbReference type="EMBL" id="KAK9912702.1"/>
    </source>
</evidence>
<protein>
    <submittedName>
        <fullName evidence="2">Uncharacterized protein</fullName>
    </submittedName>
</protein>
<reference evidence="2 3" key="1">
    <citation type="journal article" date="2023" name="G3 (Bethesda)">
        <title>A chromosome-length genome assembly and annotation of blackberry (Rubus argutus, cv. 'Hillquist').</title>
        <authorList>
            <person name="Bruna T."/>
            <person name="Aryal R."/>
            <person name="Dudchenko O."/>
            <person name="Sargent D.J."/>
            <person name="Mead D."/>
            <person name="Buti M."/>
            <person name="Cavallini A."/>
            <person name="Hytonen T."/>
            <person name="Andres J."/>
            <person name="Pham M."/>
            <person name="Weisz D."/>
            <person name="Mascagni F."/>
            <person name="Usai G."/>
            <person name="Natali L."/>
            <person name="Bassil N."/>
            <person name="Fernandez G.E."/>
            <person name="Lomsadze A."/>
            <person name="Armour M."/>
            <person name="Olukolu B."/>
            <person name="Poorten T."/>
            <person name="Britton C."/>
            <person name="Davik J."/>
            <person name="Ashrafi H."/>
            <person name="Aiden E.L."/>
            <person name="Borodovsky M."/>
            <person name="Worthington M."/>
        </authorList>
    </citation>
    <scope>NUCLEOTIDE SEQUENCE [LARGE SCALE GENOMIC DNA]</scope>
    <source>
        <strain evidence="2">PI 553951</strain>
    </source>
</reference>
<evidence type="ECO:0000256" key="1">
    <source>
        <dbReference type="SAM" id="MobiDB-lite"/>
    </source>
</evidence>
<gene>
    <name evidence="2" type="ORF">M0R45_036552</name>
</gene>
<dbReference type="EMBL" id="JBEDUW010000007">
    <property type="protein sequence ID" value="KAK9912702.1"/>
    <property type="molecule type" value="Genomic_DNA"/>
</dbReference>
<dbReference type="Proteomes" id="UP001457282">
    <property type="component" value="Unassembled WGS sequence"/>
</dbReference>